<dbReference type="AlphaFoldDB" id="A0A512C1H5"/>
<organism evidence="2 3">
    <name type="scientific">Microvirga aerophila</name>
    <dbReference type="NCBI Taxonomy" id="670291"/>
    <lineage>
        <taxon>Bacteria</taxon>
        <taxon>Pseudomonadati</taxon>
        <taxon>Pseudomonadota</taxon>
        <taxon>Alphaproteobacteria</taxon>
        <taxon>Hyphomicrobiales</taxon>
        <taxon>Methylobacteriaceae</taxon>
        <taxon>Microvirga</taxon>
    </lineage>
</organism>
<dbReference type="RefSeq" id="WP_147022736.1">
    <property type="nucleotide sequence ID" value="NZ_BJYU01000134.1"/>
</dbReference>
<dbReference type="EMBL" id="BJYU01000134">
    <property type="protein sequence ID" value="GEO17907.1"/>
    <property type="molecule type" value="Genomic_DNA"/>
</dbReference>
<feature type="region of interest" description="Disordered" evidence="1">
    <location>
        <begin position="111"/>
        <end position="174"/>
    </location>
</feature>
<comment type="caution">
    <text evidence="2">The sequence shown here is derived from an EMBL/GenBank/DDBJ whole genome shotgun (WGS) entry which is preliminary data.</text>
</comment>
<evidence type="ECO:0000313" key="2">
    <source>
        <dbReference type="EMBL" id="GEO17907.1"/>
    </source>
</evidence>
<proteinExistence type="predicted"/>
<keyword evidence="3" id="KW-1185">Reference proteome</keyword>
<gene>
    <name evidence="2" type="ORF">MAE02_56030</name>
</gene>
<evidence type="ECO:0000313" key="3">
    <source>
        <dbReference type="Proteomes" id="UP000321085"/>
    </source>
</evidence>
<reference evidence="2 3" key="1">
    <citation type="submission" date="2019-07" db="EMBL/GenBank/DDBJ databases">
        <title>Whole genome shotgun sequence of Microvirga aerophila NBRC 106136.</title>
        <authorList>
            <person name="Hosoyama A."/>
            <person name="Uohara A."/>
            <person name="Ohji S."/>
            <person name="Ichikawa N."/>
        </authorList>
    </citation>
    <scope>NUCLEOTIDE SEQUENCE [LARGE SCALE GENOMIC DNA]</scope>
    <source>
        <strain evidence="2 3">NBRC 106136</strain>
    </source>
</reference>
<dbReference type="Proteomes" id="UP000321085">
    <property type="component" value="Unassembled WGS sequence"/>
</dbReference>
<name>A0A512C1H5_9HYPH</name>
<accession>A0A512C1H5</accession>
<sequence length="174" mass="18525">MTKTVTSLFESEQHATEAAKRLEQAGIPRDHIDIWSTPHNLAPLLEDAGVPRSDSYAYVEGVLRGGSVVIVSCADHEVGLVVGIFDHEGVLDLDEQRASWRSEGWEEHAAAGVAGSLPGSSRSAEASTGAGYDLTGSPDMTPSKGDMATSGRPNAVSHGRVRIHSRNVERPVEK</sequence>
<evidence type="ECO:0000256" key="1">
    <source>
        <dbReference type="SAM" id="MobiDB-lite"/>
    </source>
</evidence>
<protein>
    <submittedName>
        <fullName evidence="2">Uncharacterized protein</fullName>
    </submittedName>
</protein>